<dbReference type="PRINTS" id="PR00358">
    <property type="entry name" value="BOMBESINR"/>
</dbReference>
<evidence type="ECO:0000256" key="4">
    <source>
        <dbReference type="ARBA" id="ARBA00022692"/>
    </source>
</evidence>
<evidence type="ECO:0000256" key="9">
    <source>
        <dbReference type="ARBA" id="ARBA00023170"/>
    </source>
</evidence>
<reference evidence="15" key="1">
    <citation type="journal article" date="2021" name="Mol. Ecol. Resour.">
        <title>Apolygus lucorum genome provides insights into omnivorousness and mesophyll feeding.</title>
        <authorList>
            <person name="Liu Y."/>
            <person name="Liu H."/>
            <person name="Wang H."/>
            <person name="Huang T."/>
            <person name="Liu B."/>
            <person name="Yang B."/>
            <person name="Yin L."/>
            <person name="Li B."/>
            <person name="Zhang Y."/>
            <person name="Zhang S."/>
            <person name="Jiang F."/>
            <person name="Zhang X."/>
            <person name="Ren Y."/>
            <person name="Wang B."/>
            <person name="Wang S."/>
            <person name="Lu Y."/>
            <person name="Wu K."/>
            <person name="Fan W."/>
            <person name="Wang G."/>
        </authorList>
    </citation>
    <scope>NUCLEOTIDE SEQUENCE</scope>
    <source>
        <strain evidence="15">12Hb</strain>
    </source>
</reference>
<proteinExistence type="inferred from homology"/>
<sequence>MDCFDQKALEDVLQPGLSVQEAIDILLVDEDYVLERNIFITPPFISDEDSGDEEEMLIDNLAVDNYEQRRKFGVILNLIEAKSPSSQWVTISMAQESGFEEITFFNGTDDEGYDYIPYSKRPETYIVPLVFAFIFFVGVLGNGTLVLIFVRHRNMRNVPNTYILSLALGDLLVIVTCVPFTSTIYTIESWPYGTHICKLSEVTKDVSIGVSVFTLTALSAERYCAIVNPIRRHISTKPLTIFIALAIWMLSCILALPAAIFSRIDTVWVSNDTEIEFCTPFPPEFGEMYKKSIVLFRFLGYYAGPLFIIAAFYTLMARHLVLSTRNMPGELQGQSNQVKARKKVAKMVLAFVIIFIVCFLPSHIFSLWFHFYPTANDDYNIYWHIFRIAGFCLTFTNSCINPIALYCVSKAFRKHFNRYLLCWCQDSANHEEISMAHMNSSRHIRQNSVLTSHYSVYSRSEKT</sequence>
<dbReference type="PANTHER" id="PTHR45695:SF26">
    <property type="entry name" value="NEUROPEPTIDE CCHAMIDE-1 RECEPTOR"/>
    <property type="match status" value="1"/>
</dbReference>
<evidence type="ECO:0000256" key="2">
    <source>
        <dbReference type="ARBA" id="ARBA00010663"/>
    </source>
</evidence>
<dbReference type="PANTHER" id="PTHR45695">
    <property type="entry name" value="LEUCOKININ RECEPTOR-RELATED"/>
    <property type="match status" value="1"/>
</dbReference>
<comment type="subcellular location">
    <subcellularLocation>
        <location evidence="1">Cell membrane</location>
        <topology evidence="1">Multi-pass membrane protein</topology>
    </subcellularLocation>
</comment>
<dbReference type="Proteomes" id="UP000466442">
    <property type="component" value="Linkage Group LG5"/>
</dbReference>
<comment type="similarity">
    <text evidence="2 12">Belongs to the G-protein coupled receptor 1 family.</text>
</comment>
<evidence type="ECO:0000313" key="15">
    <source>
        <dbReference type="EMBL" id="KAF6210431.1"/>
    </source>
</evidence>
<feature type="transmembrane region" description="Helical" evidence="13">
    <location>
        <begin position="348"/>
        <end position="369"/>
    </location>
</feature>
<keyword evidence="4 12" id="KW-0812">Transmembrane</keyword>
<dbReference type="SUPFAM" id="SSF81321">
    <property type="entry name" value="Family A G protein-coupled receptor-like"/>
    <property type="match status" value="1"/>
</dbReference>
<keyword evidence="8" id="KW-1015">Disulfide bond</keyword>
<comment type="caution">
    <text evidence="15">The sequence shown here is derived from an EMBL/GenBank/DDBJ whole genome shotgun (WGS) entry which is preliminary data.</text>
</comment>
<dbReference type="PROSITE" id="PS50262">
    <property type="entry name" value="G_PROTEIN_RECEP_F1_2"/>
    <property type="match status" value="1"/>
</dbReference>
<dbReference type="AlphaFoldDB" id="A0A8S9XQ41"/>
<feature type="transmembrane region" description="Helical" evidence="13">
    <location>
        <begin position="239"/>
        <end position="261"/>
    </location>
</feature>
<dbReference type="GO" id="GO:0008188">
    <property type="term" value="F:neuropeptide receptor activity"/>
    <property type="evidence" value="ECO:0007669"/>
    <property type="project" value="TreeGrafter"/>
</dbReference>
<evidence type="ECO:0000256" key="7">
    <source>
        <dbReference type="ARBA" id="ARBA00023136"/>
    </source>
</evidence>
<evidence type="ECO:0000256" key="5">
    <source>
        <dbReference type="ARBA" id="ARBA00022989"/>
    </source>
</evidence>
<protein>
    <recommendedName>
        <fullName evidence="14">G-protein coupled receptors family 1 profile domain-containing protein</fullName>
    </recommendedName>
</protein>
<dbReference type="CDD" id="cd15927">
    <property type="entry name" value="7tmA_Bombesin_R-like"/>
    <property type="match status" value="1"/>
</dbReference>
<dbReference type="InterPro" id="IPR000276">
    <property type="entry name" value="GPCR_Rhodpsn"/>
</dbReference>
<dbReference type="EMBL" id="WIXP02000005">
    <property type="protein sequence ID" value="KAF6210431.1"/>
    <property type="molecule type" value="Genomic_DNA"/>
</dbReference>
<feature type="transmembrane region" description="Helical" evidence="13">
    <location>
        <begin position="162"/>
        <end position="187"/>
    </location>
</feature>
<dbReference type="PRINTS" id="PR00237">
    <property type="entry name" value="GPCRRHODOPSN"/>
</dbReference>
<evidence type="ECO:0000256" key="12">
    <source>
        <dbReference type="RuleBase" id="RU000688"/>
    </source>
</evidence>
<feature type="transmembrane region" description="Helical" evidence="13">
    <location>
        <begin position="381"/>
        <end position="408"/>
    </location>
</feature>
<dbReference type="InterPro" id="IPR001556">
    <property type="entry name" value="Bombsn_rcpt-like"/>
</dbReference>
<feature type="transmembrane region" description="Helical" evidence="13">
    <location>
        <begin position="207"/>
        <end position="227"/>
    </location>
</feature>
<name>A0A8S9XQ41_APOLU</name>
<keyword evidence="16" id="KW-1185">Reference proteome</keyword>
<keyword evidence="7 13" id="KW-0472">Membrane</keyword>
<feature type="domain" description="G-protein coupled receptors family 1 profile" evidence="14">
    <location>
        <begin position="141"/>
        <end position="405"/>
    </location>
</feature>
<keyword evidence="3" id="KW-1003">Cell membrane</keyword>
<dbReference type="Gene3D" id="1.20.1070.10">
    <property type="entry name" value="Rhodopsin 7-helix transmembrane proteins"/>
    <property type="match status" value="1"/>
</dbReference>
<evidence type="ECO:0000256" key="10">
    <source>
        <dbReference type="ARBA" id="ARBA00023180"/>
    </source>
</evidence>
<evidence type="ECO:0000259" key="14">
    <source>
        <dbReference type="PROSITE" id="PS50262"/>
    </source>
</evidence>
<keyword evidence="5 13" id="KW-1133">Transmembrane helix</keyword>
<dbReference type="GO" id="GO:0005886">
    <property type="term" value="C:plasma membrane"/>
    <property type="evidence" value="ECO:0007669"/>
    <property type="project" value="UniProtKB-SubCell"/>
</dbReference>
<feature type="transmembrane region" description="Helical" evidence="13">
    <location>
        <begin position="125"/>
        <end position="150"/>
    </location>
</feature>
<organism evidence="15 16">
    <name type="scientific">Apolygus lucorum</name>
    <name type="common">Small green plant bug</name>
    <name type="synonym">Lygocoris lucorum</name>
    <dbReference type="NCBI Taxonomy" id="248454"/>
    <lineage>
        <taxon>Eukaryota</taxon>
        <taxon>Metazoa</taxon>
        <taxon>Ecdysozoa</taxon>
        <taxon>Arthropoda</taxon>
        <taxon>Hexapoda</taxon>
        <taxon>Insecta</taxon>
        <taxon>Pterygota</taxon>
        <taxon>Neoptera</taxon>
        <taxon>Paraneoptera</taxon>
        <taxon>Hemiptera</taxon>
        <taxon>Heteroptera</taxon>
        <taxon>Panheteroptera</taxon>
        <taxon>Cimicomorpha</taxon>
        <taxon>Miridae</taxon>
        <taxon>Mirini</taxon>
        <taxon>Apolygus</taxon>
    </lineage>
</organism>
<keyword evidence="6 12" id="KW-0297">G-protein coupled receptor</keyword>
<dbReference type="Pfam" id="PF00001">
    <property type="entry name" value="7tm_1"/>
    <property type="match status" value="1"/>
</dbReference>
<evidence type="ECO:0000256" key="11">
    <source>
        <dbReference type="ARBA" id="ARBA00023224"/>
    </source>
</evidence>
<keyword evidence="10" id="KW-0325">Glycoprotein</keyword>
<evidence type="ECO:0000256" key="1">
    <source>
        <dbReference type="ARBA" id="ARBA00004651"/>
    </source>
</evidence>
<accession>A0A8S9XQ41</accession>
<evidence type="ECO:0000256" key="13">
    <source>
        <dbReference type="SAM" id="Phobius"/>
    </source>
</evidence>
<evidence type="ECO:0000256" key="6">
    <source>
        <dbReference type="ARBA" id="ARBA00023040"/>
    </source>
</evidence>
<keyword evidence="9 12" id="KW-0675">Receptor</keyword>
<dbReference type="OrthoDB" id="10049706at2759"/>
<gene>
    <name evidence="15" type="ORF">GE061_013537</name>
</gene>
<dbReference type="InterPro" id="IPR017452">
    <property type="entry name" value="GPCR_Rhodpsn_7TM"/>
</dbReference>
<keyword evidence="11 12" id="KW-0807">Transducer</keyword>
<feature type="transmembrane region" description="Helical" evidence="13">
    <location>
        <begin position="298"/>
        <end position="317"/>
    </location>
</feature>
<evidence type="ECO:0000256" key="8">
    <source>
        <dbReference type="ARBA" id="ARBA00023157"/>
    </source>
</evidence>
<evidence type="ECO:0000313" key="16">
    <source>
        <dbReference type="Proteomes" id="UP000466442"/>
    </source>
</evidence>
<dbReference type="PROSITE" id="PS00237">
    <property type="entry name" value="G_PROTEIN_RECEP_F1_1"/>
    <property type="match status" value="1"/>
</dbReference>
<evidence type="ECO:0000256" key="3">
    <source>
        <dbReference type="ARBA" id="ARBA00022475"/>
    </source>
</evidence>